<dbReference type="FunFam" id="3.30.70.270:FF:000001">
    <property type="entry name" value="Diguanylate cyclase domain protein"/>
    <property type="match status" value="1"/>
</dbReference>
<evidence type="ECO:0000256" key="2">
    <source>
        <dbReference type="ARBA" id="ARBA00022729"/>
    </source>
</evidence>
<dbReference type="PANTHER" id="PTHR46663">
    <property type="entry name" value="DIGUANYLATE CYCLASE DGCT-RELATED"/>
    <property type="match status" value="1"/>
</dbReference>
<dbReference type="InterPro" id="IPR052163">
    <property type="entry name" value="DGC-Regulatory_Protein"/>
</dbReference>
<keyword evidence="5" id="KW-1133">Transmembrane helix</keyword>
<dbReference type="GO" id="GO:0030246">
    <property type="term" value="F:carbohydrate binding"/>
    <property type="evidence" value="ECO:0007669"/>
    <property type="project" value="InterPro"/>
</dbReference>
<dbReference type="Pfam" id="PF03714">
    <property type="entry name" value="PUD"/>
    <property type="match status" value="1"/>
</dbReference>
<dbReference type="SMART" id="SM00267">
    <property type="entry name" value="GGDEF"/>
    <property type="match status" value="1"/>
</dbReference>
<keyword evidence="5" id="KW-0812">Transmembrane</keyword>
<dbReference type="InterPro" id="IPR029787">
    <property type="entry name" value="Nucleotide_cyclase"/>
</dbReference>
<dbReference type="CDD" id="cd01949">
    <property type="entry name" value="GGDEF"/>
    <property type="match status" value="1"/>
</dbReference>
<feature type="chain" id="PRO_5032945634" evidence="6">
    <location>
        <begin position="31"/>
        <end position="605"/>
    </location>
</feature>
<dbReference type="AlphaFoldDB" id="A0A840BPH9"/>
<keyword evidence="3" id="KW-0378">Hydrolase</keyword>
<dbReference type="Gene3D" id="2.60.40.1110">
    <property type="match status" value="1"/>
</dbReference>
<proteinExistence type="inferred from homology"/>
<dbReference type="PANTHER" id="PTHR46663:SF4">
    <property type="entry name" value="DIGUANYLATE CYCLASE DGCT-RELATED"/>
    <property type="match status" value="1"/>
</dbReference>
<name>A0A840BPH9_9RHOO</name>
<evidence type="ECO:0000259" key="7">
    <source>
        <dbReference type="PROSITE" id="PS50887"/>
    </source>
</evidence>
<feature type="transmembrane region" description="Helical" evidence="5">
    <location>
        <begin position="157"/>
        <end position="176"/>
    </location>
</feature>
<keyword evidence="9" id="KW-1185">Reference proteome</keyword>
<evidence type="ECO:0000256" key="1">
    <source>
        <dbReference type="ARBA" id="ARBA00008061"/>
    </source>
</evidence>
<sequence>MNRPPRTVLRLLAWLALLLASLWVLAPVWAAPPPHTARIHFHRDDGRYEGWGLHVWGDGHALGADVLWTEPLKPSGTTPFGVYFDVPLMAEAESLNFIIHRGEQKSVATDQLLPLDEFHNEVWIKSGDAKLYAMEPGVTAVPPAIVQMKMAAERQPVGVWVALAIFLTVGFVTVIAHRRTSRLHDQIGMQTSLLAEARAELARQTSVQSEMHAQNRSLAGIDELTGLLTRVGFRQALGATQAKARRNRNGFALFYIDLDHFKPINDQHGHAAGDQVLRTVASRFVAAVRESDTVARLGGDEFVVIADELADPLAAARLAAKLVSCATEVVGHGDLLLRVAASIGVAVYPHDGEDDALIASADAAMYRAKNAGRNCFRFAAAEFDDLLAQHESAEGIWRDALLNGALDASWLELTAVAGGVWARRVAPCVRKAEGGALKVLPELVAPDAGLALDADLLLLDKLAEAAEAGGEGSLWILAPARSSLSDPRFLSACRGVVARLKPAGAILVLELDAGMSRPEGLADLLARGVKCGVRVTDPSRLRVEALLPKSVSYISLIPDGDELHQRAVLAVAAAARGVGVPIVLSVCATASVPAELGATAMYRVT</sequence>
<dbReference type="InterPro" id="IPR005323">
    <property type="entry name" value="CBM41_pullulanase"/>
</dbReference>
<reference evidence="8 9" key="1">
    <citation type="submission" date="2020-08" db="EMBL/GenBank/DDBJ databases">
        <title>Genomic Encyclopedia of Type Strains, Phase IV (KMG-IV): sequencing the most valuable type-strain genomes for metagenomic binning, comparative biology and taxonomic classification.</title>
        <authorList>
            <person name="Goeker M."/>
        </authorList>
    </citation>
    <scope>NUCLEOTIDE SEQUENCE [LARGE SCALE GENOMIC DNA]</scope>
    <source>
        <strain evidence="8 9">DSM 106739</strain>
    </source>
</reference>
<dbReference type="Proteomes" id="UP000561045">
    <property type="component" value="Unassembled WGS sequence"/>
</dbReference>
<dbReference type="GO" id="GO:0016798">
    <property type="term" value="F:hydrolase activity, acting on glycosyl bonds"/>
    <property type="evidence" value="ECO:0007669"/>
    <property type="project" value="UniProtKB-KW"/>
</dbReference>
<dbReference type="Gene3D" id="3.30.70.270">
    <property type="match status" value="1"/>
</dbReference>
<dbReference type="NCBIfam" id="TIGR00254">
    <property type="entry name" value="GGDEF"/>
    <property type="match status" value="1"/>
</dbReference>
<dbReference type="InterPro" id="IPR043128">
    <property type="entry name" value="Rev_trsase/Diguanyl_cyclase"/>
</dbReference>
<gene>
    <name evidence="8" type="ORF">GGR36_003879</name>
</gene>
<comment type="similarity">
    <text evidence="1">Belongs to the glycosyl hydrolase 13 family.</text>
</comment>
<feature type="signal peptide" evidence="6">
    <location>
        <begin position="1"/>
        <end position="30"/>
    </location>
</feature>
<keyword evidence="4" id="KW-0326">Glycosidase</keyword>
<dbReference type="SUPFAM" id="SSF55073">
    <property type="entry name" value="Nucleotide cyclase"/>
    <property type="match status" value="1"/>
</dbReference>
<evidence type="ECO:0000256" key="3">
    <source>
        <dbReference type="ARBA" id="ARBA00022801"/>
    </source>
</evidence>
<protein>
    <submittedName>
        <fullName evidence="8">Diguanylate cyclase (GGDEF)-like protein</fullName>
    </submittedName>
</protein>
<dbReference type="PROSITE" id="PS50887">
    <property type="entry name" value="GGDEF"/>
    <property type="match status" value="1"/>
</dbReference>
<dbReference type="InterPro" id="IPR013784">
    <property type="entry name" value="Carb-bd-like_fold"/>
</dbReference>
<evidence type="ECO:0000256" key="6">
    <source>
        <dbReference type="SAM" id="SignalP"/>
    </source>
</evidence>
<dbReference type="GO" id="GO:0005975">
    <property type="term" value="P:carbohydrate metabolic process"/>
    <property type="evidence" value="ECO:0007669"/>
    <property type="project" value="InterPro"/>
</dbReference>
<comment type="caution">
    <text evidence="8">The sequence shown here is derived from an EMBL/GenBank/DDBJ whole genome shotgun (WGS) entry which is preliminary data.</text>
</comment>
<dbReference type="CDD" id="cd10315">
    <property type="entry name" value="CBM41_pullulanase"/>
    <property type="match status" value="1"/>
</dbReference>
<organism evidence="8 9">
    <name type="scientific">Niveibacterium umoris</name>
    <dbReference type="NCBI Taxonomy" id="1193620"/>
    <lineage>
        <taxon>Bacteria</taxon>
        <taxon>Pseudomonadati</taxon>
        <taxon>Pseudomonadota</taxon>
        <taxon>Betaproteobacteria</taxon>
        <taxon>Rhodocyclales</taxon>
        <taxon>Rhodocyclaceae</taxon>
        <taxon>Niveibacterium</taxon>
    </lineage>
</organism>
<dbReference type="EMBL" id="JACIET010000002">
    <property type="protein sequence ID" value="MBB4014533.1"/>
    <property type="molecule type" value="Genomic_DNA"/>
</dbReference>
<dbReference type="RefSeq" id="WP_183636840.1">
    <property type="nucleotide sequence ID" value="NZ_BAABLE010000009.1"/>
</dbReference>
<dbReference type="InterPro" id="IPR000160">
    <property type="entry name" value="GGDEF_dom"/>
</dbReference>
<evidence type="ECO:0000313" key="9">
    <source>
        <dbReference type="Proteomes" id="UP000561045"/>
    </source>
</evidence>
<feature type="domain" description="GGDEF" evidence="7">
    <location>
        <begin position="249"/>
        <end position="381"/>
    </location>
</feature>
<dbReference type="SUPFAM" id="SSF49452">
    <property type="entry name" value="Starch-binding domain-like"/>
    <property type="match status" value="1"/>
</dbReference>
<evidence type="ECO:0000313" key="8">
    <source>
        <dbReference type="EMBL" id="MBB4014533.1"/>
    </source>
</evidence>
<keyword evidence="2 6" id="KW-0732">Signal</keyword>
<keyword evidence="5" id="KW-0472">Membrane</keyword>
<dbReference type="Pfam" id="PF00990">
    <property type="entry name" value="GGDEF"/>
    <property type="match status" value="1"/>
</dbReference>
<accession>A0A840BPH9</accession>
<evidence type="ECO:0000256" key="4">
    <source>
        <dbReference type="ARBA" id="ARBA00023295"/>
    </source>
</evidence>
<evidence type="ECO:0000256" key="5">
    <source>
        <dbReference type="SAM" id="Phobius"/>
    </source>
</evidence>